<reference evidence="2" key="1">
    <citation type="submission" date="2021-02" db="EMBL/GenBank/DDBJ databases">
        <authorList>
            <person name="Dougan E. K."/>
            <person name="Rhodes N."/>
            <person name="Thang M."/>
            <person name="Chan C."/>
        </authorList>
    </citation>
    <scope>NUCLEOTIDE SEQUENCE</scope>
</reference>
<dbReference type="PROSITE" id="PS50297">
    <property type="entry name" value="ANK_REP_REGION"/>
    <property type="match status" value="1"/>
</dbReference>
<sequence>MDPDLQADASMTGIGKTSGLRTALHLAAYHDSIEVLKLLLDAKANVAACVKGVPGALTPLHECATSDAARAAGILARRAATIREAEMEKPCHRPAQPADADEPINEAAMQVRLMEITGFKQPQGLKGSTKRVGEWDLIMLAPPISKASTTREVVQAGKARMKFLWPIHLSTVPMSTPTSESFETPDFHEELAAIGLRGFQEYVNKTLPKELELDKPFAEAFATADHSRVNLGFRRWQKRVFAMQNKNIFPANFDEDRIGLDILDAGANVDFMLGNTKTKAPWPAVDYAWPELYENAVFKRLRARIQESARLYLKRSGWDSDDLPKRFKIFIWVEVFNPGDALRPSAHTDGGFVMGRYWVQAQRNAMKFNFEDPRGINPPFGKTHSLTIDLGTMTLFPTWASHFLTPNMKGKTIVCYAFSVYPDNGNTLDFEDDQTGTFIVTEDL</sequence>
<evidence type="ECO:0000256" key="1">
    <source>
        <dbReference type="PROSITE-ProRule" id="PRU00023"/>
    </source>
</evidence>
<dbReference type="AlphaFoldDB" id="A0A812N661"/>
<accession>A0A812N661</accession>
<evidence type="ECO:0000313" key="3">
    <source>
        <dbReference type="Proteomes" id="UP000604046"/>
    </source>
</evidence>
<gene>
    <name evidence="2" type="ORF">SNAT2548_LOCUS15811</name>
</gene>
<keyword evidence="3" id="KW-1185">Reference proteome</keyword>
<dbReference type="Proteomes" id="UP000604046">
    <property type="component" value="Unassembled WGS sequence"/>
</dbReference>
<keyword evidence="1" id="KW-0040">ANK repeat</keyword>
<dbReference type="Pfam" id="PF00023">
    <property type="entry name" value="Ank"/>
    <property type="match status" value="1"/>
</dbReference>
<proteinExistence type="predicted"/>
<dbReference type="SUPFAM" id="SSF48403">
    <property type="entry name" value="Ankyrin repeat"/>
    <property type="match status" value="1"/>
</dbReference>
<comment type="caution">
    <text evidence="2">The sequence shown here is derived from an EMBL/GenBank/DDBJ whole genome shotgun (WGS) entry which is preliminary data.</text>
</comment>
<organism evidence="2 3">
    <name type="scientific">Symbiodinium natans</name>
    <dbReference type="NCBI Taxonomy" id="878477"/>
    <lineage>
        <taxon>Eukaryota</taxon>
        <taxon>Sar</taxon>
        <taxon>Alveolata</taxon>
        <taxon>Dinophyceae</taxon>
        <taxon>Suessiales</taxon>
        <taxon>Symbiodiniaceae</taxon>
        <taxon>Symbiodinium</taxon>
    </lineage>
</organism>
<dbReference type="PROSITE" id="PS50088">
    <property type="entry name" value="ANK_REPEAT"/>
    <property type="match status" value="1"/>
</dbReference>
<evidence type="ECO:0000313" key="2">
    <source>
        <dbReference type="EMBL" id="CAE7300543.1"/>
    </source>
</evidence>
<dbReference type="InterPro" id="IPR036770">
    <property type="entry name" value="Ankyrin_rpt-contain_sf"/>
</dbReference>
<dbReference type="OrthoDB" id="406193at2759"/>
<dbReference type="SMART" id="SM00248">
    <property type="entry name" value="ANK"/>
    <property type="match status" value="2"/>
</dbReference>
<protein>
    <submittedName>
        <fullName evidence="2">Uncharacterized protein</fullName>
    </submittedName>
</protein>
<feature type="repeat" description="ANK" evidence="1">
    <location>
        <begin position="19"/>
        <end position="51"/>
    </location>
</feature>
<dbReference type="Gene3D" id="2.60.120.620">
    <property type="entry name" value="q2cbj1_9rhob like domain"/>
    <property type="match status" value="1"/>
</dbReference>
<dbReference type="InterPro" id="IPR002110">
    <property type="entry name" value="Ankyrin_rpt"/>
</dbReference>
<dbReference type="Gene3D" id="1.25.40.20">
    <property type="entry name" value="Ankyrin repeat-containing domain"/>
    <property type="match status" value="1"/>
</dbReference>
<name>A0A812N661_9DINO</name>
<dbReference type="EMBL" id="CAJNDS010002065">
    <property type="protein sequence ID" value="CAE7300543.1"/>
    <property type="molecule type" value="Genomic_DNA"/>
</dbReference>